<evidence type="ECO:0000313" key="1">
    <source>
        <dbReference type="EMBL" id="ETM42487.1"/>
    </source>
</evidence>
<reference evidence="1" key="1">
    <citation type="submission" date="2013-11" db="EMBL/GenBank/DDBJ databases">
        <title>The Genome Sequence of Phytophthora parasitica IAC_01/95.</title>
        <authorList>
            <consortium name="The Broad Institute Genomics Platform"/>
            <person name="Russ C."/>
            <person name="Tyler B."/>
            <person name="Panabieres F."/>
            <person name="Shan W."/>
            <person name="Tripathy S."/>
            <person name="Grunwald N."/>
            <person name="Machado M."/>
            <person name="Johnson C.S."/>
            <person name="Arredondo F."/>
            <person name="Hong C."/>
            <person name="Coffey M."/>
            <person name="Young S.K."/>
            <person name="Zeng Q."/>
            <person name="Gargeya S."/>
            <person name="Fitzgerald M."/>
            <person name="Abouelleil A."/>
            <person name="Alvarado L."/>
            <person name="Chapman S.B."/>
            <person name="Gainer-Dewar J."/>
            <person name="Goldberg J."/>
            <person name="Griggs A."/>
            <person name="Gujja S."/>
            <person name="Hansen M."/>
            <person name="Howarth C."/>
            <person name="Imamovic A."/>
            <person name="Ireland A."/>
            <person name="Larimer J."/>
            <person name="McCowan C."/>
            <person name="Murphy C."/>
            <person name="Pearson M."/>
            <person name="Poon T.W."/>
            <person name="Priest M."/>
            <person name="Roberts A."/>
            <person name="Saif S."/>
            <person name="Shea T."/>
            <person name="Sykes S."/>
            <person name="Wortman J."/>
            <person name="Nusbaum C."/>
            <person name="Birren B."/>
        </authorList>
    </citation>
    <scope>NUCLEOTIDE SEQUENCE [LARGE SCALE GENOMIC DNA]</scope>
    <source>
        <strain evidence="1">IAC_01/95</strain>
    </source>
</reference>
<accession>W2N1C5</accession>
<dbReference type="AlphaFoldDB" id="W2N1C5"/>
<organism evidence="1">
    <name type="scientific">Phytophthora nicotianae</name>
    <name type="common">Potato buckeye rot agent</name>
    <name type="synonym">Phytophthora parasitica</name>
    <dbReference type="NCBI Taxonomy" id="4792"/>
    <lineage>
        <taxon>Eukaryota</taxon>
        <taxon>Sar</taxon>
        <taxon>Stramenopiles</taxon>
        <taxon>Oomycota</taxon>
        <taxon>Peronosporomycetes</taxon>
        <taxon>Peronosporales</taxon>
        <taxon>Peronosporaceae</taxon>
        <taxon>Phytophthora</taxon>
    </lineage>
</organism>
<proteinExistence type="predicted"/>
<dbReference type="EMBL" id="KI693791">
    <property type="protein sequence ID" value="ETM42487.1"/>
    <property type="molecule type" value="Genomic_DNA"/>
</dbReference>
<feature type="non-terminal residue" evidence="1">
    <location>
        <position position="1"/>
    </location>
</feature>
<sequence>IPAKVQRYLKPNFQRKGALRCWNLVHSFRTPLPVVKGLVAACSVEGIRAFADWTKTEHPWRIVDKMFPDVANSFDESDVGWERGHWVVQSEIEATVRRLAKTHGDSSSPVRDATRAMDAYLSDRNRRADKFPWYSYEVLPWILTTADWCSEVAALDEREPWRNCWIDVPNEHPFDVQHSDSTEVSSAAEDEDQDIEEIQSSQGLYALASAAASATL</sequence>
<name>W2N1C5_PHYNI</name>
<dbReference type="VEuPathDB" id="FungiDB:PPTG_23411"/>
<dbReference type="Proteomes" id="UP000054532">
    <property type="component" value="Unassembled WGS sequence"/>
</dbReference>
<gene>
    <name evidence="1" type="ORF">L914_11865</name>
</gene>
<protein>
    <submittedName>
        <fullName evidence="1">Uncharacterized protein</fullName>
    </submittedName>
</protein>